<dbReference type="EMBL" id="CAKOGL010000031">
    <property type="protein sequence ID" value="CAH2108447.1"/>
    <property type="molecule type" value="Genomic_DNA"/>
</dbReference>
<reference evidence="1" key="1">
    <citation type="submission" date="2022-03" db="EMBL/GenBank/DDBJ databases">
        <authorList>
            <person name="Tunstrom K."/>
        </authorList>
    </citation>
    <scope>NUCLEOTIDE SEQUENCE</scope>
</reference>
<name>A0AAU9VAY6_EUPED</name>
<dbReference type="Proteomes" id="UP001153954">
    <property type="component" value="Unassembled WGS sequence"/>
</dbReference>
<comment type="caution">
    <text evidence="1">The sequence shown here is derived from an EMBL/GenBank/DDBJ whole genome shotgun (WGS) entry which is preliminary data.</text>
</comment>
<protein>
    <recommendedName>
        <fullName evidence="3">C3H1-type domain-containing protein</fullName>
    </recommendedName>
</protein>
<sequence>MGCPKSSPCRFSHELAYANTDSYPPPVIVFWACGIDNELDGRVVDFFSQLRHVSRMLEKTFCHPRSPGWLGAFRLV</sequence>
<evidence type="ECO:0008006" key="3">
    <source>
        <dbReference type="Google" id="ProtNLM"/>
    </source>
</evidence>
<proteinExistence type="predicted"/>
<keyword evidence="2" id="KW-1185">Reference proteome</keyword>
<accession>A0AAU9VAY6</accession>
<evidence type="ECO:0000313" key="1">
    <source>
        <dbReference type="EMBL" id="CAH2108447.1"/>
    </source>
</evidence>
<organism evidence="1 2">
    <name type="scientific">Euphydryas editha</name>
    <name type="common">Edith's checkerspot</name>
    <dbReference type="NCBI Taxonomy" id="104508"/>
    <lineage>
        <taxon>Eukaryota</taxon>
        <taxon>Metazoa</taxon>
        <taxon>Ecdysozoa</taxon>
        <taxon>Arthropoda</taxon>
        <taxon>Hexapoda</taxon>
        <taxon>Insecta</taxon>
        <taxon>Pterygota</taxon>
        <taxon>Neoptera</taxon>
        <taxon>Endopterygota</taxon>
        <taxon>Lepidoptera</taxon>
        <taxon>Glossata</taxon>
        <taxon>Ditrysia</taxon>
        <taxon>Papilionoidea</taxon>
        <taxon>Nymphalidae</taxon>
        <taxon>Nymphalinae</taxon>
        <taxon>Euphydryas</taxon>
    </lineage>
</organism>
<gene>
    <name evidence="1" type="ORF">EEDITHA_LOCUS22383</name>
</gene>
<evidence type="ECO:0000313" key="2">
    <source>
        <dbReference type="Proteomes" id="UP001153954"/>
    </source>
</evidence>
<dbReference type="AlphaFoldDB" id="A0AAU9VAY6"/>